<dbReference type="EMBL" id="ASHM01145841">
    <property type="protein sequence ID" value="PNX62128.1"/>
    <property type="molecule type" value="Genomic_DNA"/>
</dbReference>
<evidence type="ECO:0000313" key="1">
    <source>
        <dbReference type="EMBL" id="PNX62128.1"/>
    </source>
</evidence>
<organism evidence="1 2">
    <name type="scientific">Trifolium pratense</name>
    <name type="common">Red clover</name>
    <dbReference type="NCBI Taxonomy" id="57577"/>
    <lineage>
        <taxon>Eukaryota</taxon>
        <taxon>Viridiplantae</taxon>
        <taxon>Streptophyta</taxon>
        <taxon>Embryophyta</taxon>
        <taxon>Tracheophyta</taxon>
        <taxon>Spermatophyta</taxon>
        <taxon>Magnoliopsida</taxon>
        <taxon>eudicotyledons</taxon>
        <taxon>Gunneridae</taxon>
        <taxon>Pentapetalae</taxon>
        <taxon>rosids</taxon>
        <taxon>fabids</taxon>
        <taxon>Fabales</taxon>
        <taxon>Fabaceae</taxon>
        <taxon>Papilionoideae</taxon>
        <taxon>50 kb inversion clade</taxon>
        <taxon>NPAAA clade</taxon>
        <taxon>Hologalegina</taxon>
        <taxon>IRL clade</taxon>
        <taxon>Trifolieae</taxon>
        <taxon>Trifolium</taxon>
    </lineage>
</organism>
<proteinExistence type="predicted"/>
<evidence type="ECO:0000313" key="2">
    <source>
        <dbReference type="Proteomes" id="UP000236291"/>
    </source>
</evidence>
<feature type="non-terminal residue" evidence="1">
    <location>
        <position position="18"/>
    </location>
</feature>
<reference evidence="1 2" key="2">
    <citation type="journal article" date="2017" name="Front. Plant Sci.">
        <title>Gene Classification and Mining of Molecular Markers Useful in Red Clover (Trifolium pratense) Breeding.</title>
        <authorList>
            <person name="Istvanek J."/>
            <person name="Dluhosova J."/>
            <person name="Dluhos P."/>
            <person name="Patkova L."/>
            <person name="Nedelnik J."/>
            <person name="Repkova J."/>
        </authorList>
    </citation>
    <scope>NUCLEOTIDE SEQUENCE [LARGE SCALE GENOMIC DNA]</scope>
    <source>
        <strain evidence="2">cv. Tatra</strain>
        <tissue evidence="1">Young leaves</tissue>
    </source>
</reference>
<accession>A0A2K3K759</accession>
<comment type="caution">
    <text evidence="1">The sequence shown here is derived from an EMBL/GenBank/DDBJ whole genome shotgun (WGS) entry which is preliminary data.</text>
</comment>
<dbReference type="Proteomes" id="UP000236291">
    <property type="component" value="Unassembled WGS sequence"/>
</dbReference>
<gene>
    <name evidence="1" type="ORF">L195_g061004</name>
</gene>
<dbReference type="AlphaFoldDB" id="A0A2K3K759"/>
<name>A0A2K3K759_TRIPR</name>
<sequence>MASSSSLGDNFNLLSPQQ</sequence>
<reference evidence="1 2" key="1">
    <citation type="journal article" date="2014" name="Am. J. Bot.">
        <title>Genome assembly and annotation for red clover (Trifolium pratense; Fabaceae).</title>
        <authorList>
            <person name="Istvanek J."/>
            <person name="Jaros M."/>
            <person name="Krenek A."/>
            <person name="Repkova J."/>
        </authorList>
    </citation>
    <scope>NUCLEOTIDE SEQUENCE [LARGE SCALE GENOMIC DNA]</scope>
    <source>
        <strain evidence="2">cv. Tatra</strain>
        <tissue evidence="1">Young leaves</tissue>
    </source>
</reference>
<protein>
    <submittedName>
        <fullName evidence="1">Uncharacterized protein</fullName>
    </submittedName>
</protein>